<dbReference type="EMBL" id="KN847337">
    <property type="protein sequence ID" value="KIW40907.1"/>
    <property type="molecule type" value="Genomic_DNA"/>
</dbReference>
<sequence length="98" mass="10737">MPTATAKVSGKVIASADTYETVEGNVYFPPSAIDKSLFTNSDTQSFCPWKGTASYYDLTVNGKTLKDAAWFYPTPKDKAKNIKDHVAFYKSKVDVSVA</sequence>
<feature type="domain" description="DUF427" evidence="1">
    <location>
        <begin position="5"/>
        <end position="90"/>
    </location>
</feature>
<dbReference type="RefSeq" id="XP_016261123.1">
    <property type="nucleotide sequence ID" value="XM_016407643.1"/>
</dbReference>
<keyword evidence="3" id="KW-1185">Reference proteome</keyword>
<evidence type="ECO:0000259" key="1">
    <source>
        <dbReference type="Pfam" id="PF04248"/>
    </source>
</evidence>
<reference evidence="2 3" key="1">
    <citation type="submission" date="2015-01" db="EMBL/GenBank/DDBJ databases">
        <title>The Genome Sequence of Exophiala oligosperma CBS72588.</title>
        <authorList>
            <consortium name="The Broad Institute Genomics Platform"/>
            <person name="Cuomo C."/>
            <person name="de Hoog S."/>
            <person name="Gorbushina A."/>
            <person name="Stielow B."/>
            <person name="Teixiera M."/>
            <person name="Abouelleil A."/>
            <person name="Chapman S.B."/>
            <person name="Priest M."/>
            <person name="Young S.K."/>
            <person name="Wortman J."/>
            <person name="Nusbaum C."/>
            <person name="Birren B."/>
        </authorList>
    </citation>
    <scope>NUCLEOTIDE SEQUENCE [LARGE SCALE GENOMIC DNA]</scope>
    <source>
        <strain evidence="2 3">CBS 72588</strain>
    </source>
</reference>
<dbReference type="VEuPathDB" id="FungiDB:PV06_06514"/>
<proteinExistence type="predicted"/>
<dbReference type="Gene3D" id="2.170.150.40">
    <property type="entry name" value="Domain of unknown function (DUF427)"/>
    <property type="match status" value="1"/>
</dbReference>
<dbReference type="HOGENOM" id="CLU_126578_1_2_1"/>
<dbReference type="Proteomes" id="UP000053342">
    <property type="component" value="Unassembled WGS sequence"/>
</dbReference>
<protein>
    <recommendedName>
        <fullName evidence="1">DUF427 domain-containing protein</fullName>
    </recommendedName>
</protein>
<dbReference type="OrthoDB" id="18996at2759"/>
<dbReference type="PANTHER" id="PTHR34310">
    <property type="entry name" value="DUF427 DOMAIN PROTEIN (AFU_ORTHOLOGUE AFUA_3G02220)"/>
    <property type="match status" value="1"/>
</dbReference>
<organism evidence="2 3">
    <name type="scientific">Exophiala oligosperma</name>
    <dbReference type="NCBI Taxonomy" id="215243"/>
    <lineage>
        <taxon>Eukaryota</taxon>
        <taxon>Fungi</taxon>
        <taxon>Dikarya</taxon>
        <taxon>Ascomycota</taxon>
        <taxon>Pezizomycotina</taxon>
        <taxon>Eurotiomycetes</taxon>
        <taxon>Chaetothyriomycetidae</taxon>
        <taxon>Chaetothyriales</taxon>
        <taxon>Herpotrichiellaceae</taxon>
        <taxon>Exophiala</taxon>
    </lineage>
</organism>
<dbReference type="GeneID" id="27358588"/>
<gene>
    <name evidence="2" type="ORF">PV06_06514</name>
</gene>
<dbReference type="InterPro" id="IPR038694">
    <property type="entry name" value="DUF427_sf"/>
</dbReference>
<dbReference type="AlphaFoldDB" id="A0A0D2BTX6"/>
<accession>A0A0D2BTX6</accession>
<name>A0A0D2BTX6_9EURO</name>
<evidence type="ECO:0000313" key="2">
    <source>
        <dbReference type="EMBL" id="KIW40907.1"/>
    </source>
</evidence>
<dbReference type="InterPro" id="IPR007361">
    <property type="entry name" value="DUF427"/>
</dbReference>
<dbReference type="Pfam" id="PF04248">
    <property type="entry name" value="NTP_transf_9"/>
    <property type="match status" value="1"/>
</dbReference>
<dbReference type="PANTHER" id="PTHR34310:SF5">
    <property type="entry name" value="DUF427 DOMAIN PROTEIN (AFU_ORTHOLOGUE AFUA_3G02220)"/>
    <property type="match status" value="1"/>
</dbReference>
<evidence type="ECO:0000313" key="3">
    <source>
        <dbReference type="Proteomes" id="UP000053342"/>
    </source>
</evidence>